<dbReference type="InterPro" id="IPR000782">
    <property type="entry name" value="FAS1_domain"/>
</dbReference>
<sequence>MNDSKKDIVAIASESAKTLAAAVTAAGLVQTLQGTGPFTVFAPTDAAFAAIQKDVDTLLKPENKAKLTDILTYHVVSGNAMAADLKDGQELTTVQGAKLKVAIKGDKVMIGDAQVTMADVGASNGVVHVIDKVLMPKM</sequence>
<dbReference type="Gene3D" id="2.30.180.10">
    <property type="entry name" value="FAS1 domain"/>
    <property type="match status" value="1"/>
</dbReference>
<name>A0ABW6HSZ8_9FLAO</name>
<organism evidence="2 3">
    <name type="scientific">Flavobacterium xylosi</name>
    <dbReference type="NCBI Taxonomy" id="3230415"/>
    <lineage>
        <taxon>Bacteria</taxon>
        <taxon>Pseudomonadati</taxon>
        <taxon>Bacteroidota</taxon>
        <taxon>Flavobacteriia</taxon>
        <taxon>Flavobacteriales</taxon>
        <taxon>Flavobacteriaceae</taxon>
        <taxon>Flavobacterium</taxon>
    </lineage>
</organism>
<reference evidence="2 3" key="1">
    <citation type="submission" date="2024-06" db="EMBL/GenBank/DDBJ databases">
        <title>Flavobacterium spp. isolated from glacier.</title>
        <authorList>
            <person name="Han D."/>
        </authorList>
    </citation>
    <scope>NUCLEOTIDE SEQUENCE [LARGE SCALE GENOMIC DNA]</scope>
    <source>
        <strain evidence="2 3">LS2P90</strain>
    </source>
</reference>
<dbReference type="InterPro" id="IPR036378">
    <property type="entry name" value="FAS1_dom_sf"/>
</dbReference>
<dbReference type="Pfam" id="PF02469">
    <property type="entry name" value="Fasciclin"/>
    <property type="match status" value="1"/>
</dbReference>
<dbReference type="PANTHER" id="PTHR10900:SF77">
    <property type="entry name" value="FI19380P1"/>
    <property type="match status" value="1"/>
</dbReference>
<evidence type="ECO:0000313" key="2">
    <source>
        <dbReference type="EMBL" id="MFE3867121.1"/>
    </source>
</evidence>
<dbReference type="SMART" id="SM00554">
    <property type="entry name" value="FAS1"/>
    <property type="match status" value="1"/>
</dbReference>
<dbReference type="Proteomes" id="UP001600109">
    <property type="component" value="Unassembled WGS sequence"/>
</dbReference>
<dbReference type="RefSeq" id="WP_379853769.1">
    <property type="nucleotide sequence ID" value="NZ_JBHZPZ010000003.1"/>
</dbReference>
<protein>
    <submittedName>
        <fullName evidence="2">Fasciclin domain-containing protein</fullName>
    </submittedName>
</protein>
<comment type="caution">
    <text evidence="2">The sequence shown here is derived from an EMBL/GenBank/DDBJ whole genome shotgun (WGS) entry which is preliminary data.</text>
</comment>
<dbReference type="PROSITE" id="PS50213">
    <property type="entry name" value="FAS1"/>
    <property type="match status" value="1"/>
</dbReference>
<feature type="domain" description="FAS1" evidence="1">
    <location>
        <begin position="3"/>
        <end position="134"/>
    </location>
</feature>
<accession>A0ABW6HSZ8</accession>
<keyword evidence="3" id="KW-1185">Reference proteome</keyword>
<dbReference type="PANTHER" id="PTHR10900">
    <property type="entry name" value="PERIOSTIN-RELATED"/>
    <property type="match status" value="1"/>
</dbReference>
<dbReference type="EMBL" id="JBHZPZ010000003">
    <property type="protein sequence ID" value="MFE3867121.1"/>
    <property type="molecule type" value="Genomic_DNA"/>
</dbReference>
<evidence type="ECO:0000259" key="1">
    <source>
        <dbReference type="PROSITE" id="PS50213"/>
    </source>
</evidence>
<gene>
    <name evidence="2" type="ORF">ACFX5E_03420</name>
</gene>
<dbReference type="InterPro" id="IPR050904">
    <property type="entry name" value="Adhesion/Biosynth-related"/>
</dbReference>
<proteinExistence type="predicted"/>
<dbReference type="SUPFAM" id="SSF82153">
    <property type="entry name" value="FAS1 domain"/>
    <property type="match status" value="1"/>
</dbReference>
<evidence type="ECO:0000313" key="3">
    <source>
        <dbReference type="Proteomes" id="UP001600109"/>
    </source>
</evidence>